<keyword evidence="3" id="KW-1185">Reference proteome</keyword>
<dbReference type="AlphaFoldDB" id="A0AAV4BW77"/>
<comment type="caution">
    <text evidence="2">The sequence shown here is derived from an EMBL/GenBank/DDBJ whole genome shotgun (WGS) entry which is preliminary data.</text>
</comment>
<feature type="region of interest" description="Disordered" evidence="1">
    <location>
        <begin position="26"/>
        <end position="121"/>
    </location>
</feature>
<protein>
    <submittedName>
        <fullName evidence="2">Uncharacterized protein</fullName>
    </submittedName>
</protein>
<evidence type="ECO:0000313" key="3">
    <source>
        <dbReference type="Proteomes" id="UP000735302"/>
    </source>
</evidence>
<feature type="compositionally biased region" description="Polar residues" evidence="1">
    <location>
        <begin position="70"/>
        <end position="80"/>
    </location>
</feature>
<name>A0AAV4BW77_9GAST</name>
<organism evidence="2 3">
    <name type="scientific">Plakobranchus ocellatus</name>
    <dbReference type="NCBI Taxonomy" id="259542"/>
    <lineage>
        <taxon>Eukaryota</taxon>
        <taxon>Metazoa</taxon>
        <taxon>Spiralia</taxon>
        <taxon>Lophotrochozoa</taxon>
        <taxon>Mollusca</taxon>
        <taxon>Gastropoda</taxon>
        <taxon>Heterobranchia</taxon>
        <taxon>Euthyneura</taxon>
        <taxon>Panpulmonata</taxon>
        <taxon>Sacoglossa</taxon>
        <taxon>Placobranchoidea</taxon>
        <taxon>Plakobranchidae</taxon>
        <taxon>Plakobranchus</taxon>
    </lineage>
</organism>
<gene>
    <name evidence="2" type="ORF">PoB_004991200</name>
</gene>
<dbReference type="Proteomes" id="UP000735302">
    <property type="component" value="Unassembled WGS sequence"/>
</dbReference>
<proteinExistence type="predicted"/>
<reference evidence="2 3" key="1">
    <citation type="journal article" date="2021" name="Elife">
        <title>Chloroplast acquisition without the gene transfer in kleptoplastic sea slugs, Plakobranchus ocellatus.</title>
        <authorList>
            <person name="Maeda T."/>
            <person name="Takahashi S."/>
            <person name="Yoshida T."/>
            <person name="Shimamura S."/>
            <person name="Takaki Y."/>
            <person name="Nagai Y."/>
            <person name="Toyoda A."/>
            <person name="Suzuki Y."/>
            <person name="Arimoto A."/>
            <person name="Ishii H."/>
            <person name="Satoh N."/>
            <person name="Nishiyama T."/>
            <person name="Hasebe M."/>
            <person name="Maruyama T."/>
            <person name="Minagawa J."/>
            <person name="Obokata J."/>
            <person name="Shigenobu S."/>
        </authorList>
    </citation>
    <scope>NUCLEOTIDE SEQUENCE [LARGE SCALE GENOMIC DNA]</scope>
</reference>
<evidence type="ECO:0000313" key="2">
    <source>
        <dbReference type="EMBL" id="GFO23407.1"/>
    </source>
</evidence>
<accession>A0AAV4BW77</accession>
<evidence type="ECO:0000256" key="1">
    <source>
        <dbReference type="SAM" id="MobiDB-lite"/>
    </source>
</evidence>
<dbReference type="EMBL" id="BLXT01005511">
    <property type="protein sequence ID" value="GFO23407.1"/>
    <property type="molecule type" value="Genomic_DNA"/>
</dbReference>
<sequence>MIVIEPPQAVAGDHFANMRKREVLMAEPDRRPSPVMLEFLDRPPIDSDAGEGAGYRQGRQRAPRPDKGSLNVNIGSTRNHQPSRRPVQHNKDGDQVNATENKHRSSAMQTRPVTRADTRPRSQVIAQAVTQGDTRPDTQAVTQADTRPRTQMITISSFPTKTPDGHYRKFSNENSRWSRSKVFRRKLQMVTISSFPTKTPDGHYRKFSDGNSR</sequence>